<keyword evidence="8" id="KW-1185">Reference proteome</keyword>
<gene>
    <name evidence="7" type="ORF">B1H18_09790</name>
</gene>
<dbReference type="Gene3D" id="3.60.15.10">
    <property type="entry name" value="Ribonuclease Z/Hydroxyacylglutathione hydrolase-like"/>
    <property type="match status" value="1"/>
</dbReference>
<sequence length="542" mass="61750">MRIMSTGHAGLMVETKAGSVLCDPWFNAAFYGSWFPFPDNSGLDPSVLGKADYLYVSHLHRDHFDPDWLRRHMSKRATVLLPDYPVPDLRDALEDLGFRSFVQTRADEVTELDSGLRVMISTVASPADGEIGDSSIALDDGTVRIFNQNDARPVDNGPIEEFGPFSGHFLQYSGAIWFPMVYEFPERMKSTLGRRKRRNGMERALHYINQYQAEHVFPFAGPPCFLDDDLFHMNDFGNADDNSFPDQMAFLEFLSEQGYSNGHLFLPGTAVELDRDGSCTIEQVPQEVIDDIYLDRKGYLERYQARSRPVLNAERASWPKDTSDLLGQLTAWIEPLLARADHICAGVNGRVLFEILPDGENQEEEKEHIVFDFLDRRVRRWTGEECRYTFRIARPLVEDLVRGQEQDWVNHLFLSCRFAAHRRGPYNEYIFSFLQAMSPRRLEYVERYYAEQNGADTLARAGDYVVQRHCPHLGADLERFGVVKDGVLTCQLHGWEFDLATGTCLTTDDRKLHSKYDPAPAESGLPSIPVLHKSAADNRSTA</sequence>
<dbReference type="GO" id="GO:0051537">
    <property type="term" value="F:2 iron, 2 sulfur cluster binding"/>
    <property type="evidence" value="ECO:0007669"/>
    <property type="project" value="UniProtKB-KW"/>
</dbReference>
<feature type="region of interest" description="Disordered" evidence="5">
    <location>
        <begin position="516"/>
        <end position="542"/>
    </location>
</feature>
<dbReference type="InterPro" id="IPR036866">
    <property type="entry name" value="RibonucZ/Hydroxyglut_hydro"/>
</dbReference>
<proteinExistence type="predicted"/>
<keyword evidence="3" id="KW-0408">Iron</keyword>
<dbReference type="InterPro" id="IPR017941">
    <property type="entry name" value="Rieske_2Fe-2S"/>
</dbReference>
<comment type="caution">
    <text evidence="7">The sequence shown here is derived from an EMBL/GenBank/DDBJ whole genome shotgun (WGS) entry which is preliminary data.</text>
</comment>
<dbReference type="GO" id="GO:0046872">
    <property type="term" value="F:metal ion binding"/>
    <property type="evidence" value="ECO:0007669"/>
    <property type="project" value="UniProtKB-KW"/>
</dbReference>
<evidence type="ECO:0000313" key="8">
    <source>
        <dbReference type="Proteomes" id="UP000190539"/>
    </source>
</evidence>
<evidence type="ECO:0000256" key="1">
    <source>
        <dbReference type="ARBA" id="ARBA00022714"/>
    </source>
</evidence>
<dbReference type="AlphaFoldDB" id="A0A1V4ACG2"/>
<dbReference type="Gene3D" id="2.102.10.10">
    <property type="entry name" value="Rieske [2Fe-2S] iron-sulphur domain"/>
    <property type="match status" value="1"/>
</dbReference>
<reference evidence="7 8" key="1">
    <citation type="submission" date="2017-02" db="EMBL/GenBank/DDBJ databases">
        <title>Draft Genome Sequence of Streptomyces tsukubaensis F601, a Producer of the immunosuppressant tacrolimus FK506.</title>
        <authorList>
            <person name="Zong G."/>
            <person name="Zhong C."/>
            <person name="Fu J."/>
            <person name="Qin R."/>
            <person name="Cao G."/>
        </authorList>
    </citation>
    <scope>NUCLEOTIDE SEQUENCE [LARGE SCALE GENOMIC DNA]</scope>
    <source>
        <strain evidence="7 8">F601</strain>
    </source>
</reference>
<dbReference type="PANTHER" id="PTHR15032">
    <property type="entry name" value="N-ACYL-PHOSPHATIDYLETHANOLAMINE-HYDROLYZING PHOSPHOLIPASE D"/>
    <property type="match status" value="1"/>
</dbReference>
<dbReference type="Proteomes" id="UP000190539">
    <property type="component" value="Unassembled WGS sequence"/>
</dbReference>
<dbReference type="Pfam" id="PF00355">
    <property type="entry name" value="Rieske"/>
    <property type="match status" value="1"/>
</dbReference>
<evidence type="ECO:0000313" key="7">
    <source>
        <dbReference type="EMBL" id="OON81087.1"/>
    </source>
</evidence>
<keyword evidence="4" id="KW-0411">Iron-sulfur</keyword>
<name>A0A1V4ACG2_9ACTN</name>
<dbReference type="GO" id="GO:0005737">
    <property type="term" value="C:cytoplasm"/>
    <property type="evidence" value="ECO:0007669"/>
    <property type="project" value="TreeGrafter"/>
</dbReference>
<protein>
    <submittedName>
        <fullName evidence="7">(2Fe-2S)-binding protein</fullName>
    </submittedName>
</protein>
<organism evidence="7 8">
    <name type="scientific">Streptomyces tsukubensis</name>
    <dbReference type="NCBI Taxonomy" id="83656"/>
    <lineage>
        <taxon>Bacteria</taxon>
        <taxon>Bacillati</taxon>
        <taxon>Actinomycetota</taxon>
        <taxon>Actinomycetes</taxon>
        <taxon>Kitasatosporales</taxon>
        <taxon>Streptomycetaceae</taxon>
        <taxon>Streptomyces</taxon>
    </lineage>
</organism>
<dbReference type="GO" id="GO:0016705">
    <property type="term" value="F:oxidoreductase activity, acting on paired donors, with incorporation or reduction of molecular oxygen"/>
    <property type="evidence" value="ECO:0007669"/>
    <property type="project" value="UniProtKB-ARBA"/>
</dbReference>
<keyword evidence="1" id="KW-0001">2Fe-2S</keyword>
<dbReference type="EMBL" id="MVFC01000005">
    <property type="protein sequence ID" value="OON81087.1"/>
    <property type="molecule type" value="Genomic_DNA"/>
</dbReference>
<accession>A0A1V4ACG2</accession>
<evidence type="ECO:0000259" key="6">
    <source>
        <dbReference type="PROSITE" id="PS51296"/>
    </source>
</evidence>
<evidence type="ECO:0000256" key="4">
    <source>
        <dbReference type="ARBA" id="ARBA00023014"/>
    </source>
</evidence>
<evidence type="ECO:0000256" key="3">
    <source>
        <dbReference type="ARBA" id="ARBA00023004"/>
    </source>
</evidence>
<feature type="domain" description="Rieske" evidence="6">
    <location>
        <begin position="434"/>
        <end position="530"/>
    </location>
</feature>
<dbReference type="SUPFAM" id="SSF56281">
    <property type="entry name" value="Metallo-hydrolase/oxidoreductase"/>
    <property type="match status" value="1"/>
</dbReference>
<dbReference type="OrthoDB" id="6988582at2"/>
<dbReference type="PROSITE" id="PS51296">
    <property type="entry name" value="RIESKE"/>
    <property type="match status" value="1"/>
</dbReference>
<evidence type="ECO:0000256" key="2">
    <source>
        <dbReference type="ARBA" id="ARBA00022723"/>
    </source>
</evidence>
<dbReference type="Pfam" id="PF25451">
    <property type="entry name" value="SCP2_Rv3818"/>
    <property type="match status" value="1"/>
</dbReference>
<dbReference type="InterPro" id="IPR057330">
    <property type="entry name" value="SCP2_Rv3818"/>
</dbReference>
<dbReference type="SUPFAM" id="SSF50022">
    <property type="entry name" value="ISP domain"/>
    <property type="match status" value="1"/>
</dbReference>
<dbReference type="STRING" id="83656.B1H18_09790"/>
<dbReference type="InterPro" id="IPR036922">
    <property type="entry name" value="Rieske_2Fe-2S_sf"/>
</dbReference>
<dbReference type="GO" id="GO:0004497">
    <property type="term" value="F:monooxygenase activity"/>
    <property type="evidence" value="ECO:0007669"/>
    <property type="project" value="UniProtKB-ARBA"/>
</dbReference>
<keyword evidence="2" id="KW-0479">Metal-binding</keyword>
<evidence type="ECO:0000256" key="5">
    <source>
        <dbReference type="SAM" id="MobiDB-lite"/>
    </source>
</evidence>
<dbReference type="PANTHER" id="PTHR15032:SF4">
    <property type="entry name" value="N-ACYL-PHOSPHATIDYLETHANOLAMINE-HYDROLYZING PHOSPHOLIPASE D"/>
    <property type="match status" value="1"/>
</dbReference>
<dbReference type="CDD" id="cd03467">
    <property type="entry name" value="Rieske"/>
    <property type="match status" value="1"/>
</dbReference>